<proteinExistence type="predicted"/>
<keyword evidence="10" id="KW-1185">Reference proteome</keyword>
<organism evidence="9 10">
    <name type="scientific">Quillaja saponaria</name>
    <name type="common">Soap bark tree</name>
    <dbReference type="NCBI Taxonomy" id="32244"/>
    <lineage>
        <taxon>Eukaryota</taxon>
        <taxon>Viridiplantae</taxon>
        <taxon>Streptophyta</taxon>
        <taxon>Embryophyta</taxon>
        <taxon>Tracheophyta</taxon>
        <taxon>Spermatophyta</taxon>
        <taxon>Magnoliopsida</taxon>
        <taxon>eudicotyledons</taxon>
        <taxon>Gunneridae</taxon>
        <taxon>Pentapetalae</taxon>
        <taxon>rosids</taxon>
        <taxon>fabids</taxon>
        <taxon>Fabales</taxon>
        <taxon>Quillajaceae</taxon>
        <taxon>Quillaja</taxon>
    </lineage>
</organism>
<evidence type="ECO:0000313" key="9">
    <source>
        <dbReference type="EMBL" id="KAJ7962331.1"/>
    </source>
</evidence>
<dbReference type="CDD" id="cd00167">
    <property type="entry name" value="SANT"/>
    <property type="match status" value="3"/>
</dbReference>
<dbReference type="GO" id="GO:0000981">
    <property type="term" value="F:DNA-binding transcription factor activity, RNA polymerase II-specific"/>
    <property type="evidence" value="ECO:0007669"/>
    <property type="project" value="TreeGrafter"/>
</dbReference>
<dbReference type="EMBL" id="JARAOO010000007">
    <property type="protein sequence ID" value="KAJ7962331.1"/>
    <property type="molecule type" value="Genomic_DNA"/>
</dbReference>
<keyword evidence="5" id="KW-0804">Transcription</keyword>
<dbReference type="PROSITE" id="PS50090">
    <property type="entry name" value="MYB_LIKE"/>
    <property type="match status" value="3"/>
</dbReference>
<feature type="domain" description="Myb-like" evidence="7">
    <location>
        <begin position="153"/>
        <end position="203"/>
    </location>
</feature>
<evidence type="ECO:0000259" key="8">
    <source>
        <dbReference type="PROSITE" id="PS51294"/>
    </source>
</evidence>
<dbReference type="InterPro" id="IPR001005">
    <property type="entry name" value="SANT/Myb"/>
</dbReference>
<evidence type="ECO:0000313" key="10">
    <source>
        <dbReference type="Proteomes" id="UP001163823"/>
    </source>
</evidence>
<evidence type="ECO:0000256" key="2">
    <source>
        <dbReference type="ARBA" id="ARBA00022737"/>
    </source>
</evidence>
<evidence type="ECO:0000256" key="5">
    <source>
        <dbReference type="ARBA" id="ARBA00023163"/>
    </source>
</evidence>
<feature type="domain" description="Myb-like" evidence="7">
    <location>
        <begin position="49"/>
        <end position="100"/>
    </location>
</feature>
<feature type="domain" description="Myb-like" evidence="7">
    <location>
        <begin position="101"/>
        <end position="152"/>
    </location>
</feature>
<evidence type="ECO:0000256" key="4">
    <source>
        <dbReference type="ARBA" id="ARBA00023125"/>
    </source>
</evidence>
<dbReference type="InterPro" id="IPR009057">
    <property type="entry name" value="Homeodomain-like_sf"/>
</dbReference>
<dbReference type="PROSITE" id="PS51294">
    <property type="entry name" value="HTH_MYB"/>
    <property type="match status" value="3"/>
</dbReference>
<dbReference type="PANTHER" id="PTHR45614:SF232">
    <property type="entry name" value="TRANSCRIPTION FACTOR MYB3R-2"/>
    <property type="match status" value="1"/>
</dbReference>
<protein>
    <submittedName>
        <fullName evidence="9">MYB family protein</fullName>
    </submittedName>
</protein>
<dbReference type="SUPFAM" id="SSF46689">
    <property type="entry name" value="Homeodomain-like"/>
    <property type="match status" value="2"/>
</dbReference>
<feature type="domain" description="HTH myb-type" evidence="8">
    <location>
        <begin position="157"/>
        <end position="207"/>
    </location>
</feature>
<keyword evidence="4" id="KW-0238">DNA-binding</keyword>
<dbReference type="Proteomes" id="UP001163823">
    <property type="component" value="Chromosome 7"/>
</dbReference>
<name>A0AAD7LQ52_QUISA</name>
<dbReference type="PANTHER" id="PTHR45614">
    <property type="entry name" value="MYB PROTEIN-RELATED"/>
    <property type="match status" value="1"/>
</dbReference>
<dbReference type="AlphaFoldDB" id="A0AAD7LQ52"/>
<dbReference type="InterPro" id="IPR017930">
    <property type="entry name" value="Myb_dom"/>
</dbReference>
<dbReference type="SMART" id="SM00717">
    <property type="entry name" value="SANT"/>
    <property type="match status" value="3"/>
</dbReference>
<feature type="domain" description="HTH myb-type" evidence="8">
    <location>
        <begin position="101"/>
        <end position="156"/>
    </location>
</feature>
<dbReference type="FunFam" id="1.10.10.60:FF:000016">
    <property type="entry name" value="Transcriptional activator Myb isoform A"/>
    <property type="match status" value="1"/>
</dbReference>
<evidence type="ECO:0000256" key="1">
    <source>
        <dbReference type="ARBA" id="ARBA00004123"/>
    </source>
</evidence>
<accession>A0AAD7LQ52</accession>
<dbReference type="InterPro" id="IPR050560">
    <property type="entry name" value="MYB_TF"/>
</dbReference>
<reference evidence="9" key="1">
    <citation type="journal article" date="2023" name="Science">
        <title>Elucidation of the pathway for biosynthesis of saponin adjuvants from the soapbark tree.</title>
        <authorList>
            <person name="Reed J."/>
            <person name="Orme A."/>
            <person name="El-Demerdash A."/>
            <person name="Owen C."/>
            <person name="Martin L.B.B."/>
            <person name="Misra R.C."/>
            <person name="Kikuchi S."/>
            <person name="Rejzek M."/>
            <person name="Martin A.C."/>
            <person name="Harkess A."/>
            <person name="Leebens-Mack J."/>
            <person name="Louveau T."/>
            <person name="Stephenson M.J."/>
            <person name="Osbourn A."/>
        </authorList>
    </citation>
    <scope>NUCLEOTIDE SEQUENCE</scope>
    <source>
        <strain evidence="9">S10</strain>
    </source>
</reference>
<dbReference type="GO" id="GO:0005634">
    <property type="term" value="C:nucleus"/>
    <property type="evidence" value="ECO:0007669"/>
    <property type="project" value="UniProtKB-SubCell"/>
</dbReference>
<dbReference type="Pfam" id="PF13921">
    <property type="entry name" value="Myb_DNA-bind_6"/>
    <property type="match status" value="1"/>
</dbReference>
<evidence type="ECO:0000256" key="3">
    <source>
        <dbReference type="ARBA" id="ARBA00023015"/>
    </source>
</evidence>
<evidence type="ECO:0000259" key="7">
    <source>
        <dbReference type="PROSITE" id="PS50090"/>
    </source>
</evidence>
<feature type="domain" description="HTH myb-type" evidence="8">
    <location>
        <begin position="49"/>
        <end position="100"/>
    </location>
</feature>
<dbReference type="GO" id="GO:0000978">
    <property type="term" value="F:RNA polymerase II cis-regulatory region sequence-specific DNA binding"/>
    <property type="evidence" value="ECO:0007669"/>
    <property type="project" value="TreeGrafter"/>
</dbReference>
<keyword evidence="3" id="KW-0805">Transcription regulation</keyword>
<sequence>MEQVEECDGDISKDALVSNSATLSHSSCDHGIHKSLKSASFRGRIRGPTRRSTKGGWTEDEDELLTFAVKKLNGKNWKRIAENVPGRTDVQCLHRWQKVLNPDLVKGPWAKEEDNLIIKLVEKQGNKKWSEIAKSLPGRIGKQCRERWHNHLNPDIKRTPWTKEEELDLVKAHKIYGNRWAEIAKVLHGRTENCIKNHWNCSVKKKIELHSSLNSRQSSMNICDRENAEIVKQSSEQKVNLGRAPEAELVTAIRENHPQPLDEETCLSLRNEAGDYRKPISPAACDQISKQFQREAKRSRTSLSSLVMPDADETITNTEAVRNMEDPDPGCLCYKPLQFKDLEILLETGRFPSTDSYIQAASISDSLYTPPNHTKGVPVDFKSPESILRSAARSFTNTPSIIRKRALQFTKQSTNCSNGQFSREDINYASSNSSNVLHRHACDETDVNRDLSNARQLFLSPPKSHTAESCTAVKFVQKDLEHSFDVEQEYGAR</sequence>
<dbReference type="Gene3D" id="1.10.10.60">
    <property type="entry name" value="Homeodomain-like"/>
    <property type="match status" value="3"/>
</dbReference>
<comment type="subcellular location">
    <subcellularLocation>
        <location evidence="1">Nucleus</location>
    </subcellularLocation>
</comment>
<gene>
    <name evidence="9" type="ORF">O6P43_017574</name>
</gene>
<dbReference type="KEGG" id="qsa:O6P43_017574"/>
<dbReference type="FunFam" id="1.10.10.60:FF:000010">
    <property type="entry name" value="Transcriptional activator Myb isoform A"/>
    <property type="match status" value="1"/>
</dbReference>
<keyword evidence="6" id="KW-0539">Nucleus</keyword>
<comment type="caution">
    <text evidence="9">The sequence shown here is derived from an EMBL/GenBank/DDBJ whole genome shotgun (WGS) entry which is preliminary data.</text>
</comment>
<evidence type="ECO:0000256" key="6">
    <source>
        <dbReference type="ARBA" id="ARBA00023242"/>
    </source>
</evidence>
<dbReference type="Pfam" id="PF00249">
    <property type="entry name" value="Myb_DNA-binding"/>
    <property type="match status" value="1"/>
</dbReference>
<keyword evidence="2" id="KW-0677">Repeat</keyword>